<organism evidence="9">
    <name type="scientific">Cacopsylla melanoneura</name>
    <dbReference type="NCBI Taxonomy" id="428564"/>
    <lineage>
        <taxon>Eukaryota</taxon>
        <taxon>Metazoa</taxon>
        <taxon>Ecdysozoa</taxon>
        <taxon>Arthropoda</taxon>
        <taxon>Hexapoda</taxon>
        <taxon>Insecta</taxon>
        <taxon>Pterygota</taxon>
        <taxon>Neoptera</taxon>
        <taxon>Paraneoptera</taxon>
        <taxon>Hemiptera</taxon>
        <taxon>Sternorrhyncha</taxon>
        <taxon>Psylloidea</taxon>
        <taxon>Psyllidae</taxon>
        <taxon>Psyllinae</taxon>
        <taxon>Cacopsylla</taxon>
    </lineage>
</organism>
<reference evidence="9" key="1">
    <citation type="submission" date="2021-05" db="EMBL/GenBank/DDBJ databases">
        <authorList>
            <person name="Alioto T."/>
            <person name="Alioto T."/>
            <person name="Gomez Garrido J."/>
        </authorList>
    </citation>
    <scope>NUCLEOTIDE SEQUENCE</scope>
</reference>
<dbReference type="PANTHER" id="PTHR11567:SF211">
    <property type="entry name" value="PROSTATIC ACID PHOSPHATASE"/>
    <property type="match status" value="1"/>
</dbReference>
<evidence type="ECO:0000256" key="2">
    <source>
        <dbReference type="ARBA" id="ARBA00005375"/>
    </source>
</evidence>
<comment type="similarity">
    <text evidence="2">Belongs to the histidine acid phosphatase family.</text>
</comment>
<evidence type="ECO:0000256" key="5">
    <source>
        <dbReference type="ARBA" id="ARBA00022801"/>
    </source>
</evidence>
<feature type="signal peptide" evidence="8">
    <location>
        <begin position="1"/>
        <end position="24"/>
    </location>
</feature>
<keyword evidence="6" id="KW-1015">Disulfide bond</keyword>
<dbReference type="InterPro" id="IPR050645">
    <property type="entry name" value="Histidine_acid_phosphatase"/>
</dbReference>
<dbReference type="GO" id="GO:0003993">
    <property type="term" value="F:acid phosphatase activity"/>
    <property type="evidence" value="ECO:0007669"/>
    <property type="project" value="UniProtKB-EC"/>
</dbReference>
<dbReference type="PANTHER" id="PTHR11567">
    <property type="entry name" value="ACID PHOSPHATASE-RELATED"/>
    <property type="match status" value="1"/>
</dbReference>
<dbReference type="EMBL" id="HBUF01205737">
    <property type="protein sequence ID" value="CAG6663717.1"/>
    <property type="molecule type" value="Transcribed_RNA"/>
</dbReference>
<dbReference type="Gene3D" id="3.40.50.1240">
    <property type="entry name" value="Phosphoglycerate mutase-like"/>
    <property type="match status" value="1"/>
</dbReference>
<evidence type="ECO:0000256" key="7">
    <source>
        <dbReference type="ARBA" id="ARBA00023180"/>
    </source>
</evidence>
<feature type="chain" id="PRO_5036262391" description="acid phosphatase" evidence="8">
    <location>
        <begin position="25"/>
        <end position="440"/>
    </location>
</feature>
<evidence type="ECO:0000256" key="3">
    <source>
        <dbReference type="ARBA" id="ARBA00012646"/>
    </source>
</evidence>
<proteinExistence type="inferred from homology"/>
<name>A0A8D8WKM5_9HEMI</name>
<protein>
    <recommendedName>
        <fullName evidence="3">acid phosphatase</fullName>
        <ecNumber evidence="3">3.1.3.2</ecNumber>
    </recommendedName>
</protein>
<comment type="catalytic activity">
    <reaction evidence="1">
        <text>a phosphate monoester + H2O = an alcohol + phosphate</text>
        <dbReference type="Rhea" id="RHEA:15017"/>
        <dbReference type="ChEBI" id="CHEBI:15377"/>
        <dbReference type="ChEBI" id="CHEBI:30879"/>
        <dbReference type="ChEBI" id="CHEBI:43474"/>
        <dbReference type="ChEBI" id="CHEBI:67140"/>
        <dbReference type="EC" id="3.1.3.2"/>
    </reaction>
</comment>
<dbReference type="InterPro" id="IPR000560">
    <property type="entry name" value="His_Pase_clade-2"/>
</dbReference>
<keyword evidence="4 8" id="KW-0732">Signal</keyword>
<dbReference type="Pfam" id="PF00328">
    <property type="entry name" value="His_Phos_2"/>
    <property type="match status" value="1"/>
</dbReference>
<dbReference type="AlphaFoldDB" id="A0A8D8WKM5"/>
<dbReference type="EMBL" id="HBUF01205738">
    <property type="protein sequence ID" value="CAG6663718.1"/>
    <property type="molecule type" value="Transcribed_RNA"/>
</dbReference>
<evidence type="ECO:0000256" key="4">
    <source>
        <dbReference type="ARBA" id="ARBA00022729"/>
    </source>
</evidence>
<evidence type="ECO:0000313" key="9">
    <source>
        <dbReference type="EMBL" id="CAG6663718.1"/>
    </source>
</evidence>
<accession>A0A8D8WKM5</accession>
<dbReference type="InterPro" id="IPR029033">
    <property type="entry name" value="His_PPase_superfam"/>
</dbReference>
<evidence type="ECO:0000256" key="6">
    <source>
        <dbReference type="ARBA" id="ARBA00023157"/>
    </source>
</evidence>
<keyword evidence="7" id="KW-0325">Glycoprotein</keyword>
<dbReference type="SUPFAM" id="SSF53254">
    <property type="entry name" value="Phosphoglycerate mutase-like"/>
    <property type="match status" value="1"/>
</dbReference>
<sequence length="440" mass="50508">MILGNYKVGLLLATFCLCHHHVFARSGKVVMTAVDDLDEDSSTTYKTAGDKSANAALGLAASTVLPTLPVVQTTACTDDGTNVSKTLVFTSVIFRHGDKFKEEGEFFSKDPYKIEDPFWLPFGLGQLRNMGKQRMYWLGQFLRMRYGAGFLKEEYFYRDILAVSADTDKNLMSAQLVLLGLFPPRGVNIWNDNVGRFFQPIPVHGIQADLDNILHQIPCIPYYDQLKKVFVEDLAELNAKHKDLFLEVSKNSGNNITNLGDLWQIYNIIRIEFENGRALPEWVKPLYPAKIKALALTTYDYFVKTDFMKTIRSGPLISILLDDMALKLNKTMDPDYKIKLYSTTDITLMSLLKTLGVDEKEMEPEYGACIMIEMHKIQEKYFIKVQYMDNGFKRYCKPLKFKGYDSPSPYLIPYEKFVTVNSKYQINEEEWYKKCSIPYC</sequence>
<keyword evidence="5" id="KW-0378">Hydrolase</keyword>
<evidence type="ECO:0000256" key="1">
    <source>
        <dbReference type="ARBA" id="ARBA00000032"/>
    </source>
</evidence>
<dbReference type="CDD" id="cd07061">
    <property type="entry name" value="HP_HAP_like"/>
    <property type="match status" value="1"/>
</dbReference>
<evidence type="ECO:0000256" key="8">
    <source>
        <dbReference type="SAM" id="SignalP"/>
    </source>
</evidence>
<dbReference type="EC" id="3.1.3.2" evidence="3"/>